<comment type="caution">
    <text evidence="1">The sequence shown here is derived from an EMBL/GenBank/DDBJ whole genome shotgun (WGS) entry which is preliminary data.</text>
</comment>
<dbReference type="PROSITE" id="PS51257">
    <property type="entry name" value="PROKAR_LIPOPROTEIN"/>
    <property type="match status" value="1"/>
</dbReference>
<dbReference type="SUPFAM" id="SSF51445">
    <property type="entry name" value="(Trans)glycosidases"/>
    <property type="match status" value="1"/>
</dbReference>
<name>A0A917HZ40_9FLAO</name>
<dbReference type="CDD" id="cd19608">
    <property type="entry name" value="GH113_mannanase-like"/>
    <property type="match status" value="1"/>
</dbReference>
<dbReference type="AlphaFoldDB" id="A0A917HZ40"/>
<organism evidence="1 2">
    <name type="scientific">Polaribacter pacificus</name>
    <dbReference type="NCBI Taxonomy" id="1775173"/>
    <lineage>
        <taxon>Bacteria</taxon>
        <taxon>Pseudomonadati</taxon>
        <taxon>Bacteroidota</taxon>
        <taxon>Flavobacteriia</taxon>
        <taxon>Flavobacteriales</taxon>
        <taxon>Flavobacteriaceae</taxon>
    </lineage>
</organism>
<proteinExistence type="predicted"/>
<dbReference type="InterPro" id="IPR017853">
    <property type="entry name" value="GH"/>
</dbReference>
<dbReference type="Pfam" id="PF22612">
    <property type="entry name" value="GH113"/>
    <property type="match status" value="1"/>
</dbReference>
<protein>
    <recommendedName>
        <fullName evidence="3">GTA TIM-barrel-like domain-containing protein</fullName>
    </recommendedName>
</protein>
<keyword evidence="2" id="KW-1185">Reference proteome</keyword>
<gene>
    <name evidence="1" type="ORF">GCM10011416_11290</name>
</gene>
<accession>A0A917HZ40</accession>
<reference evidence="1" key="1">
    <citation type="journal article" date="2014" name="Int. J. Syst. Evol. Microbiol.">
        <title>Complete genome sequence of Corynebacterium casei LMG S-19264T (=DSM 44701T), isolated from a smear-ripened cheese.</title>
        <authorList>
            <consortium name="US DOE Joint Genome Institute (JGI-PGF)"/>
            <person name="Walter F."/>
            <person name="Albersmeier A."/>
            <person name="Kalinowski J."/>
            <person name="Ruckert C."/>
        </authorList>
    </citation>
    <scope>NUCLEOTIDE SEQUENCE</scope>
    <source>
        <strain evidence="1">CGMCC 1.15763</strain>
    </source>
</reference>
<sequence length="336" mass="38830">MKQNLVLVFLLLLLSISCAKQEKKINGISFVASRDSIRDIHVAPVVKTNASHVALMPFGFVRELNNPEIVFNSKRQWFGETKKGVEFEASQFKKSSIESMVKPQLWISRGVFTGAIQLKSDAEWELFEKSYEQFILTYAAAAESAKASMFCIGTELEKFVLARPLFWSQLIAKVRKIYSGKLTYAANWDEYKRVPFWKDLDFIGIDAYFPLTDKQTPTVLDFEKGWATHKNEIARLQRQIGKPVLFTEYGYRSVDYTGDKPWESDRIAGKVNIEAQQNALQAIHNQFWNESWFAGGFLWKWFHEHERAGGEKNNRFTPQNKATEKLLEQLYLQKKG</sequence>
<evidence type="ECO:0000313" key="2">
    <source>
        <dbReference type="Proteomes" id="UP000633278"/>
    </source>
</evidence>
<dbReference type="Proteomes" id="UP000633278">
    <property type="component" value="Unassembled WGS sequence"/>
</dbReference>
<dbReference type="Gene3D" id="3.20.20.80">
    <property type="entry name" value="Glycosidases"/>
    <property type="match status" value="1"/>
</dbReference>
<dbReference type="EMBL" id="BMJW01000001">
    <property type="protein sequence ID" value="GGG95482.1"/>
    <property type="molecule type" value="Genomic_DNA"/>
</dbReference>
<evidence type="ECO:0000313" key="1">
    <source>
        <dbReference type="EMBL" id="GGG95482.1"/>
    </source>
</evidence>
<dbReference type="InterPro" id="IPR055151">
    <property type="entry name" value="GH113"/>
</dbReference>
<dbReference type="RefSeq" id="WP_188598295.1">
    <property type="nucleotide sequence ID" value="NZ_BMJW01000001.1"/>
</dbReference>
<reference evidence="1" key="2">
    <citation type="submission" date="2020-09" db="EMBL/GenBank/DDBJ databases">
        <authorList>
            <person name="Sun Q."/>
            <person name="Zhou Y."/>
        </authorList>
    </citation>
    <scope>NUCLEOTIDE SEQUENCE</scope>
    <source>
        <strain evidence="1">CGMCC 1.15763</strain>
    </source>
</reference>
<evidence type="ECO:0008006" key="3">
    <source>
        <dbReference type="Google" id="ProtNLM"/>
    </source>
</evidence>